<protein>
    <submittedName>
        <fullName evidence="5">Mite allergen Der p 3</fullName>
    </submittedName>
</protein>
<keyword evidence="1" id="KW-1015">Disulfide bond</keyword>
<sequence length="240" mass="25364">MVLGLKKAISFIGIFAALVAGQARNNTRIIGGESSSEGDYPFVGFMIQRSGSFCGASLISNIWLVTAAHCVNGARPADIQVTLGNLEFSTNSGRSVSRIVIHSNYDPRTESNDIAVIQLANSVNFGTVKIDRDDVGDDETVRALGWGLTSATGGGPASTLQQVDLKTMSRQECQKRLPSFRGNGVDGQLCTGNTPGKDTCSGDSGGPLLRTRNGDTKLVGITSFGAWDSRMNLEKVCGIE</sequence>
<dbReference type="SUPFAM" id="SSF50494">
    <property type="entry name" value="Trypsin-like serine proteases"/>
    <property type="match status" value="1"/>
</dbReference>
<feature type="non-terminal residue" evidence="5">
    <location>
        <position position="240"/>
    </location>
</feature>
<dbReference type="PRINTS" id="PR00722">
    <property type="entry name" value="CHYMOTRYPSIN"/>
</dbReference>
<dbReference type="SMART" id="SM00020">
    <property type="entry name" value="Tryp_SPc"/>
    <property type="match status" value="1"/>
</dbReference>
<comment type="caution">
    <text evidence="5">The sequence shown here is derived from an EMBL/GenBank/DDBJ whole genome shotgun (WGS) entry which is preliminary data.</text>
</comment>
<evidence type="ECO:0000256" key="3">
    <source>
        <dbReference type="SAM" id="SignalP"/>
    </source>
</evidence>
<evidence type="ECO:0000313" key="5">
    <source>
        <dbReference type="EMBL" id="OMJ10864.1"/>
    </source>
</evidence>
<feature type="signal peptide" evidence="3">
    <location>
        <begin position="1"/>
        <end position="23"/>
    </location>
</feature>
<gene>
    <name evidence="5" type="ORF">AYI70_g10067</name>
</gene>
<keyword evidence="6" id="KW-1185">Reference proteome</keyword>
<proteinExistence type="predicted"/>
<name>A0A1R1X8A0_9FUNG</name>
<dbReference type="InterPro" id="IPR001254">
    <property type="entry name" value="Trypsin_dom"/>
</dbReference>
<feature type="domain" description="Peptidase S1" evidence="4">
    <location>
        <begin position="29"/>
        <end position="240"/>
    </location>
</feature>
<dbReference type="OrthoDB" id="6380398at2759"/>
<dbReference type="PROSITE" id="PS00135">
    <property type="entry name" value="TRYPSIN_SER"/>
    <property type="match status" value="1"/>
</dbReference>
<dbReference type="STRING" id="133412.A0A1R1X8A0"/>
<dbReference type="GO" id="GO:0006508">
    <property type="term" value="P:proteolysis"/>
    <property type="evidence" value="ECO:0007669"/>
    <property type="project" value="UniProtKB-KW"/>
</dbReference>
<dbReference type="InterPro" id="IPR018114">
    <property type="entry name" value="TRYPSIN_HIS"/>
</dbReference>
<dbReference type="PANTHER" id="PTHR24252:SF7">
    <property type="entry name" value="HYALIN"/>
    <property type="match status" value="1"/>
</dbReference>
<feature type="chain" id="PRO_5013023372" evidence="3">
    <location>
        <begin position="24"/>
        <end position="240"/>
    </location>
</feature>
<evidence type="ECO:0000313" key="6">
    <source>
        <dbReference type="Proteomes" id="UP000187283"/>
    </source>
</evidence>
<dbReference type="PANTHER" id="PTHR24252">
    <property type="entry name" value="ACROSIN-RELATED"/>
    <property type="match status" value="1"/>
</dbReference>
<dbReference type="PROSITE" id="PS00134">
    <property type="entry name" value="TRYPSIN_HIS"/>
    <property type="match status" value="1"/>
</dbReference>
<dbReference type="Pfam" id="PF00089">
    <property type="entry name" value="Trypsin"/>
    <property type="match status" value="1"/>
</dbReference>
<dbReference type="InterPro" id="IPR043504">
    <property type="entry name" value="Peptidase_S1_PA_chymotrypsin"/>
</dbReference>
<accession>A0A1R1X8A0</accession>
<dbReference type="Proteomes" id="UP000187283">
    <property type="component" value="Unassembled WGS sequence"/>
</dbReference>
<dbReference type="FunFam" id="2.40.10.10:FF:000068">
    <property type="entry name" value="transmembrane protease serine 2"/>
    <property type="match status" value="1"/>
</dbReference>
<keyword evidence="2" id="KW-0720">Serine protease</keyword>
<keyword evidence="3" id="KW-0732">Signal</keyword>
<evidence type="ECO:0000259" key="4">
    <source>
        <dbReference type="PROSITE" id="PS50240"/>
    </source>
</evidence>
<evidence type="ECO:0000256" key="1">
    <source>
        <dbReference type="ARBA" id="ARBA00023157"/>
    </source>
</evidence>
<keyword evidence="2" id="KW-0378">Hydrolase</keyword>
<dbReference type="Gene3D" id="2.40.10.10">
    <property type="entry name" value="Trypsin-like serine proteases"/>
    <property type="match status" value="1"/>
</dbReference>
<dbReference type="InterPro" id="IPR009003">
    <property type="entry name" value="Peptidase_S1_PA"/>
</dbReference>
<reference evidence="5 6" key="1">
    <citation type="submission" date="2017-01" db="EMBL/GenBank/DDBJ databases">
        <authorList>
            <person name="Mah S.A."/>
            <person name="Swanson W.J."/>
            <person name="Moy G.W."/>
            <person name="Vacquier V.D."/>
        </authorList>
    </citation>
    <scope>NUCLEOTIDE SEQUENCE [LARGE SCALE GENOMIC DNA]</scope>
    <source>
        <strain evidence="5 6">GSMNP</strain>
    </source>
</reference>
<evidence type="ECO:0000256" key="2">
    <source>
        <dbReference type="RuleBase" id="RU363034"/>
    </source>
</evidence>
<organism evidence="5 6">
    <name type="scientific">Smittium culicis</name>
    <dbReference type="NCBI Taxonomy" id="133412"/>
    <lineage>
        <taxon>Eukaryota</taxon>
        <taxon>Fungi</taxon>
        <taxon>Fungi incertae sedis</taxon>
        <taxon>Zoopagomycota</taxon>
        <taxon>Kickxellomycotina</taxon>
        <taxon>Harpellomycetes</taxon>
        <taxon>Harpellales</taxon>
        <taxon>Legeriomycetaceae</taxon>
        <taxon>Smittium</taxon>
    </lineage>
</organism>
<dbReference type="InterPro" id="IPR033116">
    <property type="entry name" value="TRYPSIN_SER"/>
</dbReference>
<dbReference type="PROSITE" id="PS50240">
    <property type="entry name" value="TRYPSIN_DOM"/>
    <property type="match status" value="1"/>
</dbReference>
<dbReference type="CDD" id="cd00190">
    <property type="entry name" value="Tryp_SPc"/>
    <property type="match status" value="1"/>
</dbReference>
<dbReference type="AlphaFoldDB" id="A0A1R1X8A0"/>
<dbReference type="GO" id="GO:0004252">
    <property type="term" value="F:serine-type endopeptidase activity"/>
    <property type="evidence" value="ECO:0007669"/>
    <property type="project" value="InterPro"/>
</dbReference>
<dbReference type="InterPro" id="IPR001314">
    <property type="entry name" value="Peptidase_S1A"/>
</dbReference>
<dbReference type="EMBL" id="LSSN01004798">
    <property type="protein sequence ID" value="OMJ10864.1"/>
    <property type="molecule type" value="Genomic_DNA"/>
</dbReference>
<keyword evidence="2" id="KW-0645">Protease</keyword>